<gene>
    <name evidence="1" type="ORF">DMC14_000990</name>
</gene>
<dbReference type="Proteomes" id="UP000256585">
    <property type="component" value="Chromosome"/>
</dbReference>
<dbReference type="RefSeq" id="WP_116171816.1">
    <property type="nucleotide sequence ID" value="NZ_CP033058.2"/>
</dbReference>
<name>A0A3T0TTS0_9BACT</name>
<dbReference type="InterPro" id="IPR027593">
    <property type="entry name" value="Aro_clust"/>
</dbReference>
<dbReference type="EMBL" id="CP033058">
    <property type="protein sequence ID" value="AZZ65369.1"/>
    <property type="molecule type" value="Genomic_DNA"/>
</dbReference>
<dbReference type="OrthoDB" id="401395at2"/>
<evidence type="ECO:0008006" key="3">
    <source>
        <dbReference type="Google" id="ProtNLM"/>
    </source>
</evidence>
<accession>A0A3T0TTS0</accession>
<reference evidence="1" key="1">
    <citation type="submission" date="2019-03" db="EMBL/GenBank/DDBJ databases">
        <title>Draft Sequence and Annotation of the Mycoplasma phocicerebrale Strain 1049T Genome.</title>
        <authorList>
            <person name="Frasca S.Jr."/>
            <person name="Kutish G.F."/>
            <person name="Castellanos Gell J."/>
            <person name="Michaels D.L."/>
            <person name="Brown D.R."/>
        </authorList>
    </citation>
    <scope>NUCLEOTIDE SEQUENCE</scope>
    <source>
        <strain evidence="1">1049</strain>
    </source>
</reference>
<protein>
    <recommendedName>
        <fullName evidence="3">Lipoprotein</fullName>
    </recommendedName>
</protein>
<keyword evidence="2" id="KW-1185">Reference proteome</keyword>
<organism evidence="1 2">
    <name type="scientific">Metamycoplasma phocicerebrale</name>
    <dbReference type="NCBI Taxonomy" id="142649"/>
    <lineage>
        <taxon>Bacteria</taxon>
        <taxon>Bacillati</taxon>
        <taxon>Mycoplasmatota</taxon>
        <taxon>Mycoplasmoidales</taxon>
        <taxon>Metamycoplasmataceae</taxon>
        <taxon>Metamycoplasma</taxon>
    </lineage>
</organism>
<evidence type="ECO:0000313" key="1">
    <source>
        <dbReference type="EMBL" id="AZZ65369.1"/>
    </source>
</evidence>
<evidence type="ECO:0000313" key="2">
    <source>
        <dbReference type="Proteomes" id="UP000256585"/>
    </source>
</evidence>
<proteinExistence type="predicted"/>
<dbReference type="KEGG" id="mphc:DMC14_000990"/>
<sequence>MKKLFLFSISLILPLTTISCINTTSKERKEKKIRESLSSNLYIKEMLNVFSNNDINKKSIYVSQQENKSNSKINELRYAFVFYPPFIIDAINKNPDYKFLAKKSKDAIQKTLSQDWYWSLMNIDKFNFNFNPYGDRYKNFKKEEEWFENVKRTFGTLIMNIKNPRPEKLINIQYKENLKVAPFNVYSDKEIYYLVYDGNKAIKIWKYKENGEIKYQIVPDLLVFNNPSNEKSINIESLLENLESKIFEKRISHFEAQYKKNKEDAKAFGEEFNEEEFLKRYLDKFYMKFQEKFQYNGFLHEVLNEINKDYLKVYRFSMRSIYEKK</sequence>
<dbReference type="NCBIfam" id="TIGR04313">
    <property type="entry name" value="aro_clust_Mycop"/>
    <property type="match status" value="1"/>
</dbReference>
<dbReference type="PROSITE" id="PS51257">
    <property type="entry name" value="PROKAR_LIPOPROTEIN"/>
    <property type="match status" value="1"/>
</dbReference>
<dbReference type="AlphaFoldDB" id="A0A3T0TTS0"/>